<dbReference type="OMA" id="RFSCEDY"/>
<dbReference type="InterPro" id="IPR044152">
    <property type="entry name" value="YqjM-like"/>
</dbReference>
<evidence type="ECO:0000313" key="8">
    <source>
        <dbReference type="Proteomes" id="UP000000560"/>
    </source>
</evidence>
<keyword evidence="3" id="KW-0288">FMN</keyword>
<feature type="domain" description="NADH:flavin oxidoreductase/NADH oxidase N-terminal" evidence="6">
    <location>
        <begin position="21"/>
        <end position="91"/>
    </location>
</feature>
<dbReference type="HOGENOM" id="CLU_1372205_0_0_1"/>
<dbReference type="SUPFAM" id="SSF51395">
    <property type="entry name" value="FMN-linked oxidoreductases"/>
    <property type="match status" value="1"/>
</dbReference>
<name>Q5ARN6_EMENI</name>
<dbReference type="STRING" id="227321.Q5ARN6"/>
<evidence type="ECO:0000256" key="2">
    <source>
        <dbReference type="ARBA" id="ARBA00022630"/>
    </source>
</evidence>
<keyword evidence="4" id="KW-0521">NADP</keyword>
<accession>Q5ARN6</accession>
<evidence type="ECO:0000256" key="1">
    <source>
        <dbReference type="ARBA" id="ARBA00001917"/>
    </source>
</evidence>
<dbReference type="EMBL" id="BN001307">
    <property type="protein sequence ID" value="CBF84400.1"/>
    <property type="molecule type" value="Genomic_DNA"/>
</dbReference>
<organism evidence="7 8">
    <name type="scientific">Emericella nidulans (strain FGSC A4 / ATCC 38163 / CBS 112.46 / NRRL 194 / M139)</name>
    <name type="common">Aspergillus nidulans</name>
    <dbReference type="NCBI Taxonomy" id="227321"/>
    <lineage>
        <taxon>Eukaryota</taxon>
        <taxon>Fungi</taxon>
        <taxon>Dikarya</taxon>
        <taxon>Ascomycota</taxon>
        <taxon>Pezizomycotina</taxon>
        <taxon>Eurotiomycetes</taxon>
        <taxon>Eurotiomycetidae</taxon>
        <taxon>Eurotiales</taxon>
        <taxon>Aspergillaceae</taxon>
        <taxon>Aspergillus</taxon>
        <taxon>Aspergillus subgen. Nidulantes</taxon>
    </lineage>
</organism>
<dbReference type="GO" id="GO:0003959">
    <property type="term" value="F:NADPH dehydrogenase activity"/>
    <property type="evidence" value="ECO:0007669"/>
    <property type="project" value="InterPro"/>
</dbReference>
<dbReference type="InterPro" id="IPR013785">
    <property type="entry name" value="Aldolase_TIM"/>
</dbReference>
<dbReference type="GO" id="GO:0050661">
    <property type="term" value="F:NADP binding"/>
    <property type="evidence" value="ECO:0007669"/>
    <property type="project" value="InterPro"/>
</dbReference>
<dbReference type="VEuPathDB" id="FungiDB:AN9044"/>
<dbReference type="PANTHER" id="PTHR43303">
    <property type="entry name" value="NADPH DEHYDROGENASE C23G7.10C-RELATED"/>
    <property type="match status" value="1"/>
</dbReference>
<dbReference type="InParanoid" id="Q5ARN6"/>
<reference evidence="8" key="2">
    <citation type="journal article" date="2009" name="Fungal Genet. Biol.">
        <title>The 2008 update of the Aspergillus nidulans genome annotation: a community effort.</title>
        <authorList>
            <person name="Wortman J.R."/>
            <person name="Gilsenan J.M."/>
            <person name="Joardar V."/>
            <person name="Deegan J."/>
            <person name="Clutterbuck J."/>
            <person name="Andersen M.R."/>
            <person name="Archer D."/>
            <person name="Bencina M."/>
            <person name="Braus G."/>
            <person name="Coutinho P."/>
            <person name="von Dohren H."/>
            <person name="Doonan J."/>
            <person name="Driessen A.J."/>
            <person name="Durek P."/>
            <person name="Espeso E."/>
            <person name="Fekete E."/>
            <person name="Flipphi M."/>
            <person name="Estrada C.G."/>
            <person name="Geysens S."/>
            <person name="Goldman G."/>
            <person name="de Groot P.W."/>
            <person name="Hansen K."/>
            <person name="Harris S.D."/>
            <person name="Heinekamp T."/>
            <person name="Helmstaedt K."/>
            <person name="Henrissat B."/>
            <person name="Hofmann G."/>
            <person name="Homan T."/>
            <person name="Horio T."/>
            <person name="Horiuchi H."/>
            <person name="James S."/>
            <person name="Jones M."/>
            <person name="Karaffa L."/>
            <person name="Karanyi Z."/>
            <person name="Kato M."/>
            <person name="Keller N."/>
            <person name="Kelly D.E."/>
            <person name="Kiel J.A."/>
            <person name="Kim J.M."/>
            <person name="van der Klei I.J."/>
            <person name="Klis F.M."/>
            <person name="Kovalchuk A."/>
            <person name="Krasevec N."/>
            <person name="Kubicek C.P."/>
            <person name="Liu B."/>
            <person name="Maccabe A."/>
            <person name="Meyer V."/>
            <person name="Mirabito P."/>
            <person name="Miskei M."/>
            <person name="Mos M."/>
            <person name="Mullins J."/>
            <person name="Nelson D.R."/>
            <person name="Nielsen J."/>
            <person name="Oakley B.R."/>
            <person name="Osmani S.A."/>
            <person name="Pakula T."/>
            <person name="Paszewski A."/>
            <person name="Paulsen I."/>
            <person name="Pilsyk S."/>
            <person name="Pocsi I."/>
            <person name="Punt P.J."/>
            <person name="Ram A.F."/>
            <person name="Ren Q."/>
            <person name="Robellet X."/>
            <person name="Robson G."/>
            <person name="Seiboth B."/>
            <person name="van Solingen P."/>
            <person name="Specht T."/>
            <person name="Sun J."/>
            <person name="Taheri-Talesh N."/>
            <person name="Takeshita N."/>
            <person name="Ussery D."/>
            <person name="vanKuyk P.A."/>
            <person name="Visser H."/>
            <person name="van de Vondervoort P.J."/>
            <person name="de Vries R.P."/>
            <person name="Walton J."/>
            <person name="Xiang X."/>
            <person name="Xiong Y."/>
            <person name="Zeng A.P."/>
            <person name="Brandt B.W."/>
            <person name="Cornell M.J."/>
            <person name="van den Hondel C.A."/>
            <person name="Visser J."/>
            <person name="Oliver S.G."/>
            <person name="Turner G."/>
        </authorList>
    </citation>
    <scope>GENOME REANNOTATION</scope>
    <source>
        <strain evidence="8">FGSC A4 / ATCC 38163 / CBS 112.46 / NRRL 194 / M139</strain>
    </source>
</reference>
<dbReference type="OrthoDB" id="72788at2759"/>
<accession>C8VKQ4</accession>
<evidence type="ECO:0000256" key="3">
    <source>
        <dbReference type="ARBA" id="ARBA00022643"/>
    </source>
</evidence>
<keyword evidence="2" id="KW-0285">Flavoprotein</keyword>
<evidence type="ECO:0000259" key="6">
    <source>
        <dbReference type="Pfam" id="PF00724"/>
    </source>
</evidence>
<keyword evidence="8" id="KW-1185">Reference proteome</keyword>
<proteinExistence type="predicted"/>
<dbReference type="PANTHER" id="PTHR43303:SF4">
    <property type="entry name" value="NADPH DEHYDROGENASE C23G7.10C-RELATED"/>
    <property type="match status" value="1"/>
</dbReference>
<dbReference type="Gene3D" id="3.20.20.70">
    <property type="entry name" value="Aldolase class I"/>
    <property type="match status" value="2"/>
</dbReference>
<dbReference type="Proteomes" id="UP000000560">
    <property type="component" value="Chromosome VII"/>
</dbReference>
<sequence>MAPLLERTVTAEKANGGWPDKVYAPSALAYNQAYLVSPAMTVQQIRDFKQAFDDAALRSVKAGLDLVEIHAAHGYLLHQFLSPVSNSQADEVDFLDVSSGGIRAKQETSIKSGDGYRAPFALEIKRAVGNVLLVCMVGGVKKTGEIAERFLQQGLDVVMCGRWFQKNPGLVYQFADELGVKINMSTQYGRAFQGGRNRR</sequence>
<evidence type="ECO:0000313" key="7">
    <source>
        <dbReference type="EMBL" id="CBF84400.1"/>
    </source>
</evidence>
<keyword evidence="5" id="KW-0560">Oxidoreductase</keyword>
<dbReference type="InterPro" id="IPR001155">
    <property type="entry name" value="OxRdtase_FMN_N"/>
</dbReference>
<reference evidence="8" key="1">
    <citation type="journal article" date="2005" name="Nature">
        <title>Sequencing of Aspergillus nidulans and comparative analysis with A. fumigatus and A. oryzae.</title>
        <authorList>
            <person name="Galagan J.E."/>
            <person name="Calvo S.E."/>
            <person name="Cuomo C."/>
            <person name="Ma L.J."/>
            <person name="Wortman J.R."/>
            <person name="Batzoglou S."/>
            <person name="Lee S.I."/>
            <person name="Basturkmen M."/>
            <person name="Spevak C.C."/>
            <person name="Clutterbuck J."/>
            <person name="Kapitonov V."/>
            <person name="Jurka J."/>
            <person name="Scazzocchio C."/>
            <person name="Farman M."/>
            <person name="Butler J."/>
            <person name="Purcell S."/>
            <person name="Harris S."/>
            <person name="Braus G.H."/>
            <person name="Draht O."/>
            <person name="Busch S."/>
            <person name="D'Enfert C."/>
            <person name="Bouchier C."/>
            <person name="Goldman G.H."/>
            <person name="Bell-Pedersen D."/>
            <person name="Griffiths-Jones S."/>
            <person name="Doonan J.H."/>
            <person name="Yu J."/>
            <person name="Vienken K."/>
            <person name="Pain A."/>
            <person name="Freitag M."/>
            <person name="Selker E.U."/>
            <person name="Archer D.B."/>
            <person name="Penalva M.A."/>
            <person name="Oakley B.R."/>
            <person name="Momany M."/>
            <person name="Tanaka T."/>
            <person name="Kumagai T."/>
            <person name="Asai K."/>
            <person name="Machida M."/>
            <person name="Nierman W.C."/>
            <person name="Denning D.W."/>
            <person name="Caddick M."/>
            <person name="Hynes M."/>
            <person name="Paoletti M."/>
            <person name="Fischer R."/>
            <person name="Miller B."/>
            <person name="Dyer P."/>
            <person name="Sachs M.S."/>
            <person name="Osmani S.A."/>
            <person name="Birren B.W."/>
        </authorList>
    </citation>
    <scope>NUCLEOTIDE SEQUENCE [LARGE SCALE GENOMIC DNA]</scope>
    <source>
        <strain evidence="8">FGSC A4 / ATCC 38163 / CBS 112.46 / NRRL 194 / M139</strain>
    </source>
</reference>
<gene>
    <name evidence="7" type="ORF">ANIA_09044</name>
</gene>
<dbReference type="AlphaFoldDB" id="Q5ARN6"/>
<comment type="cofactor">
    <cofactor evidence="1">
        <name>FMN</name>
        <dbReference type="ChEBI" id="CHEBI:58210"/>
    </cofactor>
</comment>
<evidence type="ECO:0000256" key="5">
    <source>
        <dbReference type="ARBA" id="ARBA00023002"/>
    </source>
</evidence>
<dbReference type="Pfam" id="PF00724">
    <property type="entry name" value="Oxidored_FMN"/>
    <property type="match status" value="1"/>
</dbReference>
<dbReference type="GeneID" id="2868188"/>
<dbReference type="GO" id="GO:0010181">
    <property type="term" value="F:FMN binding"/>
    <property type="evidence" value="ECO:0007669"/>
    <property type="project" value="InterPro"/>
</dbReference>
<protein>
    <recommendedName>
        <fullName evidence="6">NADH:flavin oxidoreductase/NADH oxidase N-terminal domain-containing protein</fullName>
    </recommendedName>
</protein>
<dbReference type="RefSeq" id="XP_682313.1">
    <property type="nucleotide sequence ID" value="XM_677221.1"/>
</dbReference>
<evidence type="ECO:0000256" key="4">
    <source>
        <dbReference type="ARBA" id="ARBA00022857"/>
    </source>
</evidence>
<dbReference type="eggNOG" id="KOG0134">
    <property type="taxonomic scope" value="Eukaryota"/>
</dbReference>
<dbReference type="KEGG" id="ani:ANIA_09044"/>